<dbReference type="SUPFAM" id="SSF103481">
    <property type="entry name" value="Multidrug resistance efflux transporter EmrE"/>
    <property type="match status" value="2"/>
</dbReference>
<dbReference type="InterPro" id="IPR051258">
    <property type="entry name" value="Diverse_Substrate_Transporter"/>
</dbReference>
<feature type="domain" description="EamA" evidence="7">
    <location>
        <begin position="7"/>
        <end position="136"/>
    </location>
</feature>
<reference evidence="9" key="1">
    <citation type="journal article" date="2019" name="Int. J. Syst. Evol. Microbiol.">
        <title>The Global Catalogue of Microorganisms (GCM) 10K type strain sequencing project: providing services to taxonomists for standard genome sequencing and annotation.</title>
        <authorList>
            <consortium name="The Broad Institute Genomics Platform"/>
            <consortium name="The Broad Institute Genome Sequencing Center for Infectious Disease"/>
            <person name="Wu L."/>
            <person name="Ma J."/>
        </authorList>
    </citation>
    <scope>NUCLEOTIDE SEQUENCE [LARGE SCALE GENOMIC DNA]</scope>
    <source>
        <strain evidence="9">JCM 17337</strain>
    </source>
</reference>
<accession>A0ABP7GNX3</accession>
<sequence length="297" mass="32906">MNNKQIILILLIIGTAFWGISYSVTKMAIGNYSPAVFLFYRFLLAVLVLTVIFWKHVKNMTFEAVKTGAVLAVPMFLGIHLQTVGLQYTDASQCSFIAGLCVIIIPLIKLTVYKTSPPLKIWVAALTALTGLFIIAVKEKLTINIGDLFTIAGAFGFAVYLISVEKHSASKNLLASIVPMFAFCALFTFLVALSDQNADWFPESNTFWMGIIYCALFSTAYMYTISNISQRYLSAERVAVIYLFEPIFGAIAAFFILGENLSLRLLLGGSLIFAATLISEINFKKNKPLLRIKKNTI</sequence>
<evidence type="ECO:0000313" key="8">
    <source>
        <dbReference type="EMBL" id="GAA3768040.1"/>
    </source>
</evidence>
<feature type="transmembrane region" description="Helical" evidence="6">
    <location>
        <begin position="69"/>
        <end position="89"/>
    </location>
</feature>
<feature type="transmembrane region" description="Helical" evidence="6">
    <location>
        <begin position="143"/>
        <end position="162"/>
    </location>
</feature>
<dbReference type="Pfam" id="PF00892">
    <property type="entry name" value="EamA"/>
    <property type="match status" value="2"/>
</dbReference>
<feature type="transmembrane region" description="Helical" evidence="6">
    <location>
        <begin position="7"/>
        <end position="25"/>
    </location>
</feature>
<dbReference type="PANTHER" id="PTHR42920:SF5">
    <property type="entry name" value="EAMA DOMAIN-CONTAINING PROTEIN"/>
    <property type="match status" value="1"/>
</dbReference>
<evidence type="ECO:0000256" key="1">
    <source>
        <dbReference type="ARBA" id="ARBA00004651"/>
    </source>
</evidence>
<name>A0ABP7GNX3_9FLAO</name>
<keyword evidence="4 6" id="KW-1133">Transmembrane helix</keyword>
<feature type="transmembrane region" description="Helical" evidence="6">
    <location>
        <begin position="174"/>
        <end position="194"/>
    </location>
</feature>
<feature type="transmembrane region" description="Helical" evidence="6">
    <location>
        <begin position="206"/>
        <end position="226"/>
    </location>
</feature>
<dbReference type="RefSeq" id="WP_345144099.1">
    <property type="nucleotide sequence ID" value="NZ_BAABDU010000004.1"/>
</dbReference>
<dbReference type="InterPro" id="IPR000620">
    <property type="entry name" value="EamA_dom"/>
</dbReference>
<feature type="transmembrane region" description="Helical" evidence="6">
    <location>
        <begin position="263"/>
        <end position="283"/>
    </location>
</feature>
<feature type="transmembrane region" description="Helical" evidence="6">
    <location>
        <begin position="37"/>
        <end position="57"/>
    </location>
</feature>
<feature type="transmembrane region" description="Helical" evidence="6">
    <location>
        <begin position="238"/>
        <end position="257"/>
    </location>
</feature>
<feature type="transmembrane region" description="Helical" evidence="6">
    <location>
        <begin position="95"/>
        <end position="112"/>
    </location>
</feature>
<proteinExistence type="predicted"/>
<dbReference type="Proteomes" id="UP001500748">
    <property type="component" value="Unassembled WGS sequence"/>
</dbReference>
<evidence type="ECO:0000256" key="2">
    <source>
        <dbReference type="ARBA" id="ARBA00022475"/>
    </source>
</evidence>
<evidence type="ECO:0000256" key="6">
    <source>
        <dbReference type="SAM" id="Phobius"/>
    </source>
</evidence>
<keyword evidence="9" id="KW-1185">Reference proteome</keyword>
<gene>
    <name evidence="8" type="ORF">GCM10022423_21300</name>
</gene>
<comment type="caution">
    <text evidence="8">The sequence shown here is derived from an EMBL/GenBank/DDBJ whole genome shotgun (WGS) entry which is preliminary data.</text>
</comment>
<comment type="subcellular location">
    <subcellularLocation>
        <location evidence="1">Cell membrane</location>
        <topology evidence="1">Multi-pass membrane protein</topology>
    </subcellularLocation>
</comment>
<dbReference type="InterPro" id="IPR037185">
    <property type="entry name" value="EmrE-like"/>
</dbReference>
<evidence type="ECO:0000259" key="7">
    <source>
        <dbReference type="Pfam" id="PF00892"/>
    </source>
</evidence>
<evidence type="ECO:0000256" key="5">
    <source>
        <dbReference type="ARBA" id="ARBA00023136"/>
    </source>
</evidence>
<feature type="domain" description="EamA" evidence="7">
    <location>
        <begin position="145"/>
        <end position="278"/>
    </location>
</feature>
<evidence type="ECO:0000256" key="3">
    <source>
        <dbReference type="ARBA" id="ARBA00022692"/>
    </source>
</evidence>
<dbReference type="PANTHER" id="PTHR42920">
    <property type="entry name" value="OS03G0707200 PROTEIN-RELATED"/>
    <property type="match status" value="1"/>
</dbReference>
<evidence type="ECO:0000313" key="9">
    <source>
        <dbReference type="Proteomes" id="UP001500748"/>
    </source>
</evidence>
<organism evidence="8 9">
    <name type="scientific">Flavobacterium ginsengiterrae</name>
    <dbReference type="NCBI Taxonomy" id="871695"/>
    <lineage>
        <taxon>Bacteria</taxon>
        <taxon>Pseudomonadati</taxon>
        <taxon>Bacteroidota</taxon>
        <taxon>Flavobacteriia</taxon>
        <taxon>Flavobacteriales</taxon>
        <taxon>Flavobacteriaceae</taxon>
        <taxon>Flavobacterium</taxon>
    </lineage>
</organism>
<keyword evidence="3 6" id="KW-0812">Transmembrane</keyword>
<keyword evidence="2" id="KW-1003">Cell membrane</keyword>
<dbReference type="EMBL" id="BAABDU010000004">
    <property type="protein sequence ID" value="GAA3768040.1"/>
    <property type="molecule type" value="Genomic_DNA"/>
</dbReference>
<feature type="transmembrane region" description="Helical" evidence="6">
    <location>
        <begin position="119"/>
        <end position="137"/>
    </location>
</feature>
<protein>
    <submittedName>
        <fullName evidence="8">DMT family transporter</fullName>
    </submittedName>
</protein>
<evidence type="ECO:0000256" key="4">
    <source>
        <dbReference type="ARBA" id="ARBA00022989"/>
    </source>
</evidence>
<keyword evidence="5 6" id="KW-0472">Membrane</keyword>